<proteinExistence type="predicted"/>
<keyword evidence="3" id="KW-1185">Reference proteome</keyword>
<dbReference type="Proteomes" id="UP000886998">
    <property type="component" value="Unassembled WGS sequence"/>
</dbReference>
<evidence type="ECO:0000256" key="1">
    <source>
        <dbReference type="SAM" id="MobiDB-lite"/>
    </source>
</evidence>
<name>A0A8X7C243_9ARAC</name>
<evidence type="ECO:0000313" key="3">
    <source>
        <dbReference type="Proteomes" id="UP000886998"/>
    </source>
</evidence>
<dbReference type="AlphaFoldDB" id="A0A8X7C243"/>
<feature type="compositionally biased region" description="Basic residues" evidence="1">
    <location>
        <begin position="24"/>
        <end position="40"/>
    </location>
</feature>
<dbReference type="EMBL" id="BMAV01009625">
    <property type="protein sequence ID" value="GFY54031.1"/>
    <property type="molecule type" value="Genomic_DNA"/>
</dbReference>
<comment type="caution">
    <text evidence="2">The sequence shown here is derived from an EMBL/GenBank/DDBJ whole genome shotgun (WGS) entry which is preliminary data.</text>
</comment>
<feature type="compositionally biased region" description="Basic residues" evidence="1">
    <location>
        <begin position="55"/>
        <end position="69"/>
    </location>
</feature>
<feature type="compositionally biased region" description="Basic and acidic residues" evidence="1">
    <location>
        <begin position="42"/>
        <end position="54"/>
    </location>
</feature>
<sequence length="102" mass="12265">MKVLHRSFRIVEECSNSDESVQYHRPKNSVRKQPPKKSKSWTKVDPDIRQDGIRHYPKKKLKNPPNRHNKKCVRRTRYICEKCEEPVCPECMKSFISLINYH</sequence>
<feature type="region of interest" description="Disordered" evidence="1">
    <location>
        <begin position="17"/>
        <end position="69"/>
    </location>
</feature>
<organism evidence="2 3">
    <name type="scientific">Trichonephila inaurata madagascariensis</name>
    <dbReference type="NCBI Taxonomy" id="2747483"/>
    <lineage>
        <taxon>Eukaryota</taxon>
        <taxon>Metazoa</taxon>
        <taxon>Ecdysozoa</taxon>
        <taxon>Arthropoda</taxon>
        <taxon>Chelicerata</taxon>
        <taxon>Arachnida</taxon>
        <taxon>Araneae</taxon>
        <taxon>Araneomorphae</taxon>
        <taxon>Entelegynae</taxon>
        <taxon>Araneoidea</taxon>
        <taxon>Nephilidae</taxon>
        <taxon>Trichonephila</taxon>
        <taxon>Trichonephila inaurata</taxon>
    </lineage>
</organism>
<accession>A0A8X7C243</accession>
<evidence type="ECO:0000313" key="2">
    <source>
        <dbReference type="EMBL" id="GFY54031.1"/>
    </source>
</evidence>
<reference evidence="2" key="1">
    <citation type="submission" date="2020-08" db="EMBL/GenBank/DDBJ databases">
        <title>Multicomponent nature underlies the extraordinary mechanical properties of spider dragline silk.</title>
        <authorList>
            <person name="Kono N."/>
            <person name="Nakamura H."/>
            <person name="Mori M."/>
            <person name="Yoshida Y."/>
            <person name="Ohtoshi R."/>
            <person name="Malay A.D."/>
            <person name="Moran D.A.P."/>
            <person name="Tomita M."/>
            <person name="Numata K."/>
            <person name="Arakawa K."/>
        </authorList>
    </citation>
    <scope>NUCLEOTIDE SEQUENCE</scope>
</reference>
<protein>
    <submittedName>
        <fullName evidence="2">Uncharacterized protein</fullName>
    </submittedName>
</protein>
<gene>
    <name evidence="2" type="ORF">TNIN_398901</name>
</gene>